<name>R7V2Q9_CAPTE</name>
<dbReference type="InterPro" id="IPR036291">
    <property type="entry name" value="NAD(P)-bd_dom_sf"/>
</dbReference>
<dbReference type="Gene3D" id="3.40.50.720">
    <property type="entry name" value="NAD(P)-binding Rossmann-like Domain"/>
    <property type="match status" value="2"/>
</dbReference>
<dbReference type="STRING" id="283909.R7V2Q9"/>
<reference evidence="2 4" key="2">
    <citation type="journal article" date="2013" name="Nature">
        <title>Insights into bilaterian evolution from three spiralian genomes.</title>
        <authorList>
            <person name="Simakov O."/>
            <person name="Marletaz F."/>
            <person name="Cho S.J."/>
            <person name="Edsinger-Gonzales E."/>
            <person name="Havlak P."/>
            <person name="Hellsten U."/>
            <person name="Kuo D.H."/>
            <person name="Larsson T."/>
            <person name="Lv J."/>
            <person name="Arendt D."/>
            <person name="Savage R."/>
            <person name="Osoegawa K."/>
            <person name="de Jong P."/>
            <person name="Grimwood J."/>
            <person name="Chapman J.A."/>
            <person name="Shapiro H."/>
            <person name="Aerts A."/>
            <person name="Otillar R.P."/>
            <person name="Terry A.Y."/>
            <person name="Boore J.L."/>
            <person name="Grigoriev I.V."/>
            <person name="Lindberg D.R."/>
            <person name="Seaver E.C."/>
            <person name="Weisblat D.A."/>
            <person name="Putnam N.H."/>
            <person name="Rokhsar D.S."/>
        </authorList>
    </citation>
    <scope>NUCLEOTIDE SEQUENCE</scope>
    <source>
        <strain evidence="2 4">I ESC-2004</strain>
    </source>
</reference>
<dbReference type="SUPFAM" id="SSF51735">
    <property type="entry name" value="NAD(P)-binding Rossmann-fold domains"/>
    <property type="match status" value="1"/>
</dbReference>
<evidence type="ECO:0000313" key="3">
    <source>
        <dbReference type="EnsemblMetazoa" id="CapteP202638"/>
    </source>
</evidence>
<dbReference type="Proteomes" id="UP000014760">
    <property type="component" value="Unassembled WGS sequence"/>
</dbReference>
<evidence type="ECO:0000313" key="4">
    <source>
        <dbReference type="Proteomes" id="UP000014760"/>
    </source>
</evidence>
<dbReference type="PANTHER" id="PTHR43943:SF2">
    <property type="entry name" value="DEHYDROGENASE_REDUCTASE 4"/>
    <property type="match status" value="1"/>
</dbReference>
<protein>
    <recommendedName>
        <fullName evidence="5">Dehydrogenase/reductase SDR family member 4</fullName>
    </recommendedName>
</protein>
<organism evidence="2">
    <name type="scientific">Capitella teleta</name>
    <name type="common">Polychaete worm</name>
    <dbReference type="NCBI Taxonomy" id="283909"/>
    <lineage>
        <taxon>Eukaryota</taxon>
        <taxon>Metazoa</taxon>
        <taxon>Spiralia</taxon>
        <taxon>Lophotrochozoa</taxon>
        <taxon>Annelida</taxon>
        <taxon>Polychaeta</taxon>
        <taxon>Sedentaria</taxon>
        <taxon>Scolecida</taxon>
        <taxon>Capitellidae</taxon>
        <taxon>Capitella</taxon>
    </lineage>
</organism>
<sequence>MNQGTRFLNKVAVVTSSSKGIGLATAKRLAKEGAKVMISSRNEDNVNKAVIQLVEEGLHDVHGMTCHVGEQEQTTDSEFDKMMDINLKAPFNMIKEAFPFLEQRPDPVDNARVAGKHNIQKGWGESSKFDSRNAEEKCTLQWKWNRHVLLKQRSTAHVNEGPGSNPGRHSDIRINCVLPGPIDTEFYGWVDKEIKAVVPDFDVKKLIPVKRLGTPDEVASTMAFLASDDASFITGENFVVAGGMPSRL</sequence>
<accession>R7V2Q9</accession>
<evidence type="ECO:0000256" key="1">
    <source>
        <dbReference type="ARBA" id="ARBA00006484"/>
    </source>
</evidence>
<evidence type="ECO:0008006" key="5">
    <source>
        <dbReference type="Google" id="ProtNLM"/>
    </source>
</evidence>
<dbReference type="EMBL" id="KB297337">
    <property type="protein sequence ID" value="ELU10611.1"/>
    <property type="molecule type" value="Genomic_DNA"/>
</dbReference>
<gene>
    <name evidence="2" type="ORF">CAPTEDRAFT_202638</name>
</gene>
<dbReference type="PRINTS" id="PR00081">
    <property type="entry name" value="GDHRDH"/>
</dbReference>
<dbReference type="AlphaFoldDB" id="R7V2Q9"/>
<dbReference type="InterPro" id="IPR002347">
    <property type="entry name" value="SDR_fam"/>
</dbReference>
<dbReference type="Pfam" id="PF13561">
    <property type="entry name" value="adh_short_C2"/>
    <property type="match status" value="1"/>
</dbReference>
<dbReference type="Pfam" id="PF00106">
    <property type="entry name" value="adh_short"/>
    <property type="match status" value="1"/>
</dbReference>
<keyword evidence="4" id="KW-1185">Reference proteome</keyword>
<proteinExistence type="inferred from homology"/>
<dbReference type="PANTHER" id="PTHR43943">
    <property type="entry name" value="DEHYDROGENASE/REDUCTASE (SDR FAMILY) MEMBER 4"/>
    <property type="match status" value="1"/>
</dbReference>
<evidence type="ECO:0000313" key="2">
    <source>
        <dbReference type="EMBL" id="ELU10611.1"/>
    </source>
</evidence>
<reference evidence="4" key="1">
    <citation type="submission" date="2012-12" db="EMBL/GenBank/DDBJ databases">
        <authorList>
            <person name="Hellsten U."/>
            <person name="Grimwood J."/>
            <person name="Chapman J.A."/>
            <person name="Shapiro H."/>
            <person name="Aerts A."/>
            <person name="Otillar R.P."/>
            <person name="Terry A.Y."/>
            <person name="Boore J.L."/>
            <person name="Simakov O."/>
            <person name="Marletaz F."/>
            <person name="Cho S.-J."/>
            <person name="Edsinger-Gonzales E."/>
            <person name="Havlak P."/>
            <person name="Kuo D.-H."/>
            <person name="Larsson T."/>
            <person name="Lv J."/>
            <person name="Arendt D."/>
            <person name="Savage R."/>
            <person name="Osoegawa K."/>
            <person name="de Jong P."/>
            <person name="Lindberg D.R."/>
            <person name="Seaver E.C."/>
            <person name="Weisblat D.A."/>
            <person name="Putnam N.H."/>
            <person name="Grigoriev I.V."/>
            <person name="Rokhsar D.S."/>
        </authorList>
    </citation>
    <scope>NUCLEOTIDE SEQUENCE</scope>
    <source>
        <strain evidence="4">I ESC-2004</strain>
    </source>
</reference>
<dbReference type="OrthoDB" id="1669814at2759"/>
<reference evidence="3" key="3">
    <citation type="submission" date="2015-06" db="UniProtKB">
        <authorList>
            <consortium name="EnsemblMetazoa"/>
        </authorList>
    </citation>
    <scope>IDENTIFICATION</scope>
</reference>
<dbReference type="HOGENOM" id="CLU_010194_1_1_1"/>
<dbReference type="EnsemblMetazoa" id="CapteT202638">
    <property type="protein sequence ID" value="CapteP202638"/>
    <property type="gene ID" value="CapteG202638"/>
</dbReference>
<dbReference type="EMBL" id="AMQN01020546">
    <property type="status" value="NOT_ANNOTATED_CDS"/>
    <property type="molecule type" value="Genomic_DNA"/>
</dbReference>
<comment type="similarity">
    <text evidence="1">Belongs to the short-chain dehydrogenases/reductases (SDR) family.</text>
</comment>